<evidence type="ECO:0000259" key="2">
    <source>
        <dbReference type="Pfam" id="PF00646"/>
    </source>
</evidence>
<accession>S4W1E5</accession>
<feature type="domain" description="F-box" evidence="2">
    <location>
        <begin position="121"/>
        <end position="155"/>
    </location>
</feature>
<reference evidence="3 4" key="1">
    <citation type="journal article" date="2013" name="Science">
        <title>Pandoraviruses: amoeba viruses with genomes up to 2.5 Mb reaching that of parasitic eukaryotes.</title>
        <authorList>
            <person name="Philippe N."/>
            <person name="Legendre M."/>
            <person name="Doutre G."/>
            <person name="Coute Y."/>
            <person name="Poirot O."/>
            <person name="Lescot M."/>
            <person name="Arslan D."/>
            <person name="Seltzer V."/>
            <person name="Bertaux L."/>
            <person name="Bruley C."/>
            <person name="Garin J."/>
            <person name="Claverie J.M."/>
            <person name="Abergel C."/>
        </authorList>
    </citation>
    <scope>NUCLEOTIDE SEQUENCE [LARGE SCALE GENOMIC DNA]</scope>
</reference>
<dbReference type="KEGG" id="vg:16606039"/>
<dbReference type="InterPro" id="IPR036047">
    <property type="entry name" value="F-box-like_dom_sf"/>
</dbReference>
<gene>
    <name evidence="3" type="ORF">psal_cds_478</name>
</gene>
<evidence type="ECO:0000256" key="1">
    <source>
        <dbReference type="SAM" id="MobiDB-lite"/>
    </source>
</evidence>
<proteinExistence type="predicted"/>
<organism evidence="3 4">
    <name type="scientific">Pandoravirus salinus</name>
    <dbReference type="NCBI Taxonomy" id="1349410"/>
    <lineage>
        <taxon>Viruses</taxon>
        <taxon>Pandoravirus</taxon>
    </lineage>
</organism>
<dbReference type="Pfam" id="PF00646">
    <property type="entry name" value="F-box"/>
    <property type="match status" value="1"/>
</dbReference>
<feature type="region of interest" description="Disordered" evidence="1">
    <location>
        <begin position="20"/>
        <end position="63"/>
    </location>
</feature>
<name>S4W1E5_9VIRU</name>
<dbReference type="InterPro" id="IPR001810">
    <property type="entry name" value="F-box_dom"/>
</dbReference>
<dbReference type="Proteomes" id="UP000204584">
    <property type="component" value="Segment"/>
</dbReference>
<evidence type="ECO:0000313" key="3">
    <source>
        <dbReference type="EMBL" id="AGO84252.2"/>
    </source>
</evidence>
<sequence>MGNPASDLLAWAKGGRGRFVGRSAKKKLERADRRSPHAATTRQQKDATEKITKPPRDRGGFARPTTRQVPLLLLLQRRRLCSRPAAGRSMDGSSENRQRSVADDVMAVDDSEDGSLASLLLPSLPLDVLAYVCSFLTTYELARLMATSTEMASVVLALGVSKPTRDLPTCPTEGPLRGIYISQYMDASGRPCHRAWRAVHPVSEPARRLYARRVAPLGLPAMLPLSVPRGAWCLPRPPFVQLGADLAMCFALVGTERMRASLPIAASILSEPLPPGTLVSVPGDPHVYPVASYADVFRHMERMEAAHAARTRAASRLDQWRHRFCAQEAFAGPTGVAARADRAGNVIIRLSQSLDQ</sequence>
<dbReference type="GeneID" id="16606039"/>
<feature type="compositionally biased region" description="Basic and acidic residues" evidence="1">
    <location>
        <begin position="43"/>
        <end position="60"/>
    </location>
</feature>
<dbReference type="SUPFAM" id="SSF81383">
    <property type="entry name" value="F-box domain"/>
    <property type="match status" value="1"/>
</dbReference>
<dbReference type="RefSeq" id="YP_008437322.2">
    <property type="nucleotide sequence ID" value="NC_022098.1"/>
</dbReference>
<dbReference type="EMBL" id="KC977571">
    <property type="protein sequence ID" value="AGO84252.2"/>
    <property type="molecule type" value="Genomic_DNA"/>
</dbReference>
<protein>
    <recommendedName>
        <fullName evidence="2">F-box domain-containing protein</fullName>
    </recommendedName>
</protein>
<evidence type="ECO:0000313" key="4">
    <source>
        <dbReference type="Proteomes" id="UP000204584"/>
    </source>
</evidence>
<keyword evidence="4" id="KW-1185">Reference proteome</keyword>